<feature type="transmembrane region" description="Helical" evidence="12">
    <location>
        <begin position="337"/>
        <end position="358"/>
    </location>
</feature>
<evidence type="ECO:0000259" key="13">
    <source>
        <dbReference type="PROSITE" id="PS50850"/>
    </source>
</evidence>
<dbReference type="PANTHER" id="PTHR11662:SF280">
    <property type="entry name" value="FI21844P1-RELATED"/>
    <property type="match status" value="1"/>
</dbReference>
<evidence type="ECO:0000256" key="3">
    <source>
        <dbReference type="ARBA" id="ARBA00022448"/>
    </source>
</evidence>
<comment type="function">
    <text evidence="10">May be an inorganic phosphate cotransporter.</text>
</comment>
<dbReference type="AlphaFoldDB" id="A0A023FBN4"/>
<feature type="transmembrane region" description="Helical" evidence="12">
    <location>
        <begin position="312"/>
        <end position="331"/>
    </location>
</feature>
<dbReference type="InterPro" id="IPR036259">
    <property type="entry name" value="MFS_trans_sf"/>
</dbReference>
<keyword evidence="7" id="KW-0915">Sodium</keyword>
<feature type="transmembrane region" description="Helical" evidence="12">
    <location>
        <begin position="140"/>
        <end position="160"/>
    </location>
</feature>
<organism evidence="14">
    <name type="scientific">Triatoma infestans</name>
    <name type="common">Assassin bug</name>
    <dbReference type="NCBI Taxonomy" id="30076"/>
    <lineage>
        <taxon>Eukaryota</taxon>
        <taxon>Metazoa</taxon>
        <taxon>Ecdysozoa</taxon>
        <taxon>Arthropoda</taxon>
        <taxon>Hexapoda</taxon>
        <taxon>Insecta</taxon>
        <taxon>Pterygota</taxon>
        <taxon>Neoptera</taxon>
        <taxon>Paraneoptera</taxon>
        <taxon>Hemiptera</taxon>
        <taxon>Heteroptera</taxon>
        <taxon>Panheteroptera</taxon>
        <taxon>Cimicomorpha</taxon>
        <taxon>Reduviidae</taxon>
        <taxon>Triatominae</taxon>
        <taxon>Triatoma</taxon>
    </lineage>
</organism>
<feature type="transmembrane region" description="Helical" evidence="12">
    <location>
        <begin position="6"/>
        <end position="27"/>
    </location>
</feature>
<evidence type="ECO:0000313" key="14">
    <source>
        <dbReference type="EMBL" id="JAC18333.1"/>
    </source>
</evidence>
<keyword evidence="9" id="KW-0739">Sodium transport</keyword>
<dbReference type="SUPFAM" id="SSF103473">
    <property type="entry name" value="MFS general substrate transporter"/>
    <property type="match status" value="1"/>
</dbReference>
<sequence length="437" mass="48209">RYIQAVLLFVGLFISYFLRINISLAIVSMTDRYSSNINFHEFDWSEKEKSSILSSFFWGYSLVQIPAGQLGQYFSPKFVLVITNFIAAIFAALTPLAAYYGGWQLLCAIRVGQGLCQGFYVPLAFNIISKWVPSNEENRFVGFICSGVPLGAACALPLSGLLAESSGGWPSIFYVSGCLGIIWSILMAWLGADSPSTHSTITSFEKQYIESFAVKDSINKILKLKTPWKSILTSLPYYSLLLVHLVSGLTYFFLVTEMPSYINSILKFDVRSNGFMSSIPYFSLWIFTFIVSWLADFLQAKGIISKNVERKLWTTFCTSGSGIALIIISFAGYNAVAVIATFTIAVSCHAFLFSGFLMNHMDLAPNFTGVLVGIGNSAETVSAILAPLAVGLIVHNPKSVEEWRIVFIIIAGLNAFGNIIYVIFGSVKIQSWNTPVE</sequence>
<protein>
    <recommendedName>
        <fullName evidence="11">Putative inorganic phosphate cotransporter</fullName>
    </recommendedName>
</protein>
<dbReference type="InterPro" id="IPR011701">
    <property type="entry name" value="MFS"/>
</dbReference>
<feature type="domain" description="Major facilitator superfamily (MFS) profile" evidence="13">
    <location>
        <begin position="4"/>
        <end position="429"/>
    </location>
</feature>
<evidence type="ECO:0000256" key="1">
    <source>
        <dbReference type="ARBA" id="ARBA00004141"/>
    </source>
</evidence>
<feature type="transmembrane region" description="Helical" evidence="12">
    <location>
        <begin position="405"/>
        <end position="424"/>
    </location>
</feature>
<dbReference type="InterPro" id="IPR020846">
    <property type="entry name" value="MFS_dom"/>
</dbReference>
<evidence type="ECO:0000256" key="2">
    <source>
        <dbReference type="ARBA" id="ARBA00008586"/>
    </source>
</evidence>
<feature type="transmembrane region" description="Helical" evidence="12">
    <location>
        <begin position="78"/>
        <end position="102"/>
    </location>
</feature>
<evidence type="ECO:0000256" key="10">
    <source>
        <dbReference type="ARBA" id="ARBA00054632"/>
    </source>
</evidence>
<evidence type="ECO:0000256" key="12">
    <source>
        <dbReference type="SAM" id="Phobius"/>
    </source>
</evidence>
<keyword evidence="5" id="KW-0769">Symport</keyword>
<dbReference type="GO" id="GO:0015293">
    <property type="term" value="F:symporter activity"/>
    <property type="evidence" value="ECO:0007669"/>
    <property type="project" value="UniProtKB-KW"/>
</dbReference>
<evidence type="ECO:0000256" key="7">
    <source>
        <dbReference type="ARBA" id="ARBA00023053"/>
    </source>
</evidence>
<evidence type="ECO:0000256" key="5">
    <source>
        <dbReference type="ARBA" id="ARBA00022847"/>
    </source>
</evidence>
<dbReference type="GO" id="GO:0006814">
    <property type="term" value="P:sodium ion transport"/>
    <property type="evidence" value="ECO:0007669"/>
    <property type="project" value="UniProtKB-KW"/>
</dbReference>
<dbReference type="PROSITE" id="PS50850">
    <property type="entry name" value="MFS"/>
    <property type="match status" value="1"/>
</dbReference>
<comment type="subcellular location">
    <subcellularLocation>
        <location evidence="1">Membrane</location>
        <topology evidence="1">Multi-pass membrane protein</topology>
    </subcellularLocation>
</comment>
<dbReference type="InterPro" id="IPR050382">
    <property type="entry name" value="MFS_Na/Anion_cotransporter"/>
</dbReference>
<keyword evidence="9" id="KW-0406">Ion transport</keyword>
<feature type="transmembrane region" description="Helical" evidence="12">
    <location>
        <begin position="370"/>
        <end position="393"/>
    </location>
</feature>
<dbReference type="PANTHER" id="PTHR11662">
    <property type="entry name" value="SOLUTE CARRIER FAMILY 17"/>
    <property type="match status" value="1"/>
</dbReference>
<evidence type="ECO:0000256" key="6">
    <source>
        <dbReference type="ARBA" id="ARBA00022989"/>
    </source>
</evidence>
<dbReference type="GO" id="GO:0016020">
    <property type="term" value="C:membrane"/>
    <property type="evidence" value="ECO:0007669"/>
    <property type="project" value="UniProtKB-SubCell"/>
</dbReference>
<dbReference type="GO" id="GO:0006820">
    <property type="term" value="P:monoatomic anion transport"/>
    <property type="evidence" value="ECO:0007669"/>
    <property type="project" value="TreeGrafter"/>
</dbReference>
<keyword evidence="8 12" id="KW-0472">Membrane</keyword>
<evidence type="ECO:0000256" key="11">
    <source>
        <dbReference type="ARBA" id="ARBA00068450"/>
    </source>
</evidence>
<feature type="transmembrane region" description="Helical" evidence="12">
    <location>
        <begin position="235"/>
        <end position="254"/>
    </location>
</feature>
<dbReference type="Gene3D" id="1.20.1250.20">
    <property type="entry name" value="MFS general substrate transporter like domains"/>
    <property type="match status" value="2"/>
</dbReference>
<accession>A0A023FBN4</accession>
<reference evidence="14" key="1">
    <citation type="journal article" date="2014" name="PLoS Negl. Trop. Dis.">
        <title>An updated insight into the Sialotranscriptome of Triatoma infestans: developmental stage and geographic variations.</title>
        <authorList>
            <person name="Schwarz A."/>
            <person name="Medrano-Mercado N."/>
            <person name="Schaub G.A."/>
            <person name="Struchiner C.J."/>
            <person name="Bargues M.D."/>
            <person name="Levy M.Z."/>
            <person name="Ribeiro J.M."/>
        </authorList>
    </citation>
    <scope>NUCLEOTIDE SEQUENCE</scope>
    <source>
        <strain evidence="14">Chile</strain>
        <tissue evidence="14">Salivary glands</tissue>
    </source>
</reference>
<evidence type="ECO:0000256" key="8">
    <source>
        <dbReference type="ARBA" id="ARBA00023136"/>
    </source>
</evidence>
<keyword evidence="4 12" id="KW-0812">Transmembrane</keyword>
<dbReference type="FunFam" id="1.20.1250.20:FF:000144">
    <property type="entry name" value="Picot, isoform B"/>
    <property type="match status" value="1"/>
</dbReference>
<name>A0A023FBN4_TRIIF</name>
<proteinExistence type="evidence at transcript level"/>
<keyword evidence="6 12" id="KW-1133">Transmembrane helix</keyword>
<keyword evidence="3" id="KW-0813">Transport</keyword>
<dbReference type="EMBL" id="GBBI01000379">
    <property type="protein sequence ID" value="JAC18333.1"/>
    <property type="molecule type" value="mRNA"/>
</dbReference>
<dbReference type="FunFam" id="1.20.1250.20:FF:000003">
    <property type="entry name" value="Solute carrier family 17 member 3"/>
    <property type="match status" value="1"/>
</dbReference>
<feature type="non-terminal residue" evidence="14">
    <location>
        <position position="1"/>
    </location>
</feature>
<dbReference type="Pfam" id="PF07690">
    <property type="entry name" value="MFS_1"/>
    <property type="match status" value="1"/>
</dbReference>
<feature type="transmembrane region" description="Helical" evidence="12">
    <location>
        <begin position="172"/>
        <end position="192"/>
    </location>
</feature>
<feature type="transmembrane region" description="Helical" evidence="12">
    <location>
        <begin position="279"/>
        <end position="300"/>
    </location>
</feature>
<evidence type="ECO:0000256" key="9">
    <source>
        <dbReference type="ARBA" id="ARBA00023201"/>
    </source>
</evidence>
<evidence type="ECO:0000256" key="4">
    <source>
        <dbReference type="ARBA" id="ARBA00022692"/>
    </source>
</evidence>
<comment type="similarity">
    <text evidence="2">Belongs to the major facilitator superfamily. Sodium/anion cotransporter family.</text>
</comment>